<dbReference type="GO" id="GO:0005886">
    <property type="term" value="C:plasma membrane"/>
    <property type="evidence" value="ECO:0007669"/>
    <property type="project" value="UniProtKB-SubCell"/>
</dbReference>
<keyword evidence="3" id="KW-1003">Cell membrane</keyword>
<dbReference type="EMBL" id="FUZT01000011">
    <property type="protein sequence ID" value="SKC84483.1"/>
    <property type="molecule type" value="Genomic_DNA"/>
</dbReference>
<evidence type="ECO:0000313" key="10">
    <source>
        <dbReference type="Proteomes" id="UP000190285"/>
    </source>
</evidence>
<comment type="subcellular location">
    <subcellularLocation>
        <location evidence="1 7">Cell membrane</location>
        <topology evidence="1 7">Multi-pass membrane protein</topology>
    </subcellularLocation>
</comment>
<feature type="transmembrane region" description="Helical" evidence="7">
    <location>
        <begin position="20"/>
        <end position="40"/>
    </location>
</feature>
<dbReference type="CDD" id="cd06261">
    <property type="entry name" value="TM_PBP2"/>
    <property type="match status" value="1"/>
</dbReference>
<gene>
    <name evidence="9" type="ORF">SAMN02194393_04128</name>
</gene>
<sequence length="282" mass="30830">MNDSPFKEFLSSCYRNRNFMIGFIIILSVIISAIFASQIASFNYDEVHPQNILAGPSVKYIFGTDNMGRDLFSRIIYGSKITLQVAILGAGLQLIFGVIIGLICGYFGGLADRLLTFVADLTWCIPGMIMALAVVTVIGSGLTNAIIAIAVVNWASYARMVRAKTMSIKNQAFIETGISFGENPISIMFRYILPNIVPVLIVTVSMQLPRTIMSTTTLSFLGVGSQPPSPDWGLMVSEGINFISRGPWLCIFPGLALVYTVFGFNILGEGLRDLLDPRMKSQ</sequence>
<dbReference type="STRING" id="36842.SAMN02194393_04128"/>
<dbReference type="InterPro" id="IPR025966">
    <property type="entry name" value="OppC_N"/>
</dbReference>
<evidence type="ECO:0000256" key="3">
    <source>
        <dbReference type="ARBA" id="ARBA00022475"/>
    </source>
</evidence>
<dbReference type="Gene3D" id="1.10.3720.10">
    <property type="entry name" value="MetI-like"/>
    <property type="match status" value="1"/>
</dbReference>
<keyword evidence="6 7" id="KW-0472">Membrane</keyword>
<dbReference type="Pfam" id="PF12911">
    <property type="entry name" value="OppC_N"/>
    <property type="match status" value="1"/>
</dbReference>
<evidence type="ECO:0000256" key="5">
    <source>
        <dbReference type="ARBA" id="ARBA00022989"/>
    </source>
</evidence>
<dbReference type="PROSITE" id="PS50928">
    <property type="entry name" value="ABC_TM1"/>
    <property type="match status" value="1"/>
</dbReference>
<evidence type="ECO:0000313" key="9">
    <source>
        <dbReference type="EMBL" id="SKC84483.1"/>
    </source>
</evidence>
<dbReference type="InterPro" id="IPR035906">
    <property type="entry name" value="MetI-like_sf"/>
</dbReference>
<dbReference type="RefSeq" id="WP_079494251.1">
    <property type="nucleotide sequence ID" value="NZ_FUZT01000011.1"/>
</dbReference>
<dbReference type="SUPFAM" id="SSF161098">
    <property type="entry name" value="MetI-like"/>
    <property type="match status" value="1"/>
</dbReference>
<feature type="domain" description="ABC transmembrane type-1" evidence="8">
    <location>
        <begin position="79"/>
        <end position="268"/>
    </location>
</feature>
<dbReference type="Proteomes" id="UP000190285">
    <property type="component" value="Unassembled WGS sequence"/>
</dbReference>
<feature type="transmembrane region" description="Helical" evidence="7">
    <location>
        <begin position="246"/>
        <end position="268"/>
    </location>
</feature>
<dbReference type="PANTHER" id="PTHR43386">
    <property type="entry name" value="OLIGOPEPTIDE TRANSPORT SYSTEM PERMEASE PROTEIN APPC"/>
    <property type="match status" value="1"/>
</dbReference>
<organism evidence="9 10">
    <name type="scientific">Maledivibacter halophilus</name>
    <dbReference type="NCBI Taxonomy" id="36842"/>
    <lineage>
        <taxon>Bacteria</taxon>
        <taxon>Bacillati</taxon>
        <taxon>Bacillota</taxon>
        <taxon>Clostridia</taxon>
        <taxon>Peptostreptococcales</taxon>
        <taxon>Caminicellaceae</taxon>
        <taxon>Maledivibacter</taxon>
    </lineage>
</organism>
<dbReference type="InterPro" id="IPR050366">
    <property type="entry name" value="BP-dependent_transpt_permease"/>
</dbReference>
<dbReference type="PANTHER" id="PTHR43386:SF1">
    <property type="entry name" value="D,D-DIPEPTIDE TRANSPORT SYSTEM PERMEASE PROTEIN DDPC-RELATED"/>
    <property type="match status" value="1"/>
</dbReference>
<keyword evidence="10" id="KW-1185">Reference proteome</keyword>
<dbReference type="OrthoDB" id="9797852at2"/>
<name>A0A1T5M8Q8_9FIRM</name>
<dbReference type="InterPro" id="IPR000515">
    <property type="entry name" value="MetI-like"/>
</dbReference>
<feature type="transmembrane region" description="Helical" evidence="7">
    <location>
        <begin position="128"/>
        <end position="155"/>
    </location>
</feature>
<dbReference type="Pfam" id="PF00528">
    <property type="entry name" value="BPD_transp_1"/>
    <property type="match status" value="1"/>
</dbReference>
<feature type="transmembrane region" description="Helical" evidence="7">
    <location>
        <begin position="81"/>
        <end position="108"/>
    </location>
</feature>
<evidence type="ECO:0000259" key="8">
    <source>
        <dbReference type="PROSITE" id="PS50928"/>
    </source>
</evidence>
<reference evidence="9 10" key="1">
    <citation type="submission" date="2017-02" db="EMBL/GenBank/DDBJ databases">
        <authorList>
            <person name="Peterson S.W."/>
        </authorList>
    </citation>
    <scope>NUCLEOTIDE SEQUENCE [LARGE SCALE GENOMIC DNA]</scope>
    <source>
        <strain evidence="9 10">M1</strain>
    </source>
</reference>
<evidence type="ECO:0000256" key="4">
    <source>
        <dbReference type="ARBA" id="ARBA00022692"/>
    </source>
</evidence>
<protein>
    <submittedName>
        <fullName evidence="9">Peptide/nickel transport system permease protein</fullName>
    </submittedName>
</protein>
<dbReference type="GO" id="GO:0055085">
    <property type="term" value="P:transmembrane transport"/>
    <property type="evidence" value="ECO:0007669"/>
    <property type="project" value="InterPro"/>
</dbReference>
<evidence type="ECO:0000256" key="2">
    <source>
        <dbReference type="ARBA" id="ARBA00022448"/>
    </source>
</evidence>
<comment type="similarity">
    <text evidence="7">Belongs to the binding-protein-dependent transport system permease family.</text>
</comment>
<keyword evidence="4 7" id="KW-0812">Transmembrane</keyword>
<proteinExistence type="inferred from homology"/>
<dbReference type="AlphaFoldDB" id="A0A1T5M8Q8"/>
<accession>A0A1T5M8Q8</accession>
<evidence type="ECO:0000256" key="1">
    <source>
        <dbReference type="ARBA" id="ARBA00004651"/>
    </source>
</evidence>
<keyword evidence="2 7" id="KW-0813">Transport</keyword>
<evidence type="ECO:0000256" key="7">
    <source>
        <dbReference type="RuleBase" id="RU363032"/>
    </source>
</evidence>
<evidence type="ECO:0000256" key="6">
    <source>
        <dbReference type="ARBA" id="ARBA00023136"/>
    </source>
</evidence>
<keyword evidence="5 7" id="KW-1133">Transmembrane helix</keyword>